<accession>A0A1H6AJJ4</accession>
<keyword evidence="5" id="KW-0067">ATP-binding</keyword>
<reference evidence="8 9" key="1">
    <citation type="submission" date="2016-10" db="EMBL/GenBank/DDBJ databases">
        <authorList>
            <person name="de Groot N.N."/>
        </authorList>
    </citation>
    <scope>NUCLEOTIDE SEQUENCE [LARGE SCALE GENOMIC DNA]</scope>
    <source>
        <strain evidence="8 9">CGMCC 4.2023</strain>
    </source>
</reference>
<dbReference type="Proteomes" id="UP000236754">
    <property type="component" value="Unassembled WGS sequence"/>
</dbReference>
<feature type="compositionally biased region" description="Low complexity" evidence="6">
    <location>
        <begin position="332"/>
        <end position="406"/>
    </location>
</feature>
<keyword evidence="4 8" id="KW-0418">Kinase</keyword>
<feature type="region of interest" description="Disordered" evidence="6">
    <location>
        <begin position="250"/>
        <end position="292"/>
    </location>
</feature>
<dbReference type="InterPro" id="IPR000772">
    <property type="entry name" value="Ricin_B_lectin"/>
</dbReference>
<evidence type="ECO:0000256" key="2">
    <source>
        <dbReference type="ARBA" id="ARBA00022679"/>
    </source>
</evidence>
<dbReference type="PANTHER" id="PTHR43671:SF13">
    <property type="entry name" value="SERINE_THREONINE-PROTEIN KINASE NEK2"/>
    <property type="match status" value="1"/>
</dbReference>
<dbReference type="AlphaFoldDB" id="A0A1H6AJJ4"/>
<dbReference type="SUPFAM" id="SSF50370">
    <property type="entry name" value="Ricin B-like lectins"/>
    <property type="match status" value="1"/>
</dbReference>
<dbReference type="InterPro" id="IPR008271">
    <property type="entry name" value="Ser/Thr_kinase_AS"/>
</dbReference>
<evidence type="ECO:0000313" key="9">
    <source>
        <dbReference type="Proteomes" id="UP000236754"/>
    </source>
</evidence>
<evidence type="ECO:0000313" key="8">
    <source>
        <dbReference type="EMBL" id="SEG48878.1"/>
    </source>
</evidence>
<keyword evidence="2" id="KW-0808">Transferase</keyword>
<dbReference type="InterPro" id="IPR000719">
    <property type="entry name" value="Prot_kinase_dom"/>
</dbReference>
<dbReference type="SMART" id="SM00220">
    <property type="entry name" value="S_TKc"/>
    <property type="match status" value="1"/>
</dbReference>
<dbReference type="CDD" id="cd14014">
    <property type="entry name" value="STKc_PknB_like"/>
    <property type="match status" value="1"/>
</dbReference>
<protein>
    <recommendedName>
        <fullName evidence="1">non-specific serine/threonine protein kinase</fullName>
        <ecNumber evidence="1">2.7.11.1</ecNumber>
    </recommendedName>
</protein>
<dbReference type="InterPro" id="IPR050660">
    <property type="entry name" value="NEK_Ser/Thr_kinase"/>
</dbReference>
<dbReference type="GO" id="GO:0005524">
    <property type="term" value="F:ATP binding"/>
    <property type="evidence" value="ECO:0007669"/>
    <property type="project" value="UniProtKB-KW"/>
</dbReference>
<evidence type="ECO:0000256" key="5">
    <source>
        <dbReference type="ARBA" id="ARBA00022840"/>
    </source>
</evidence>
<dbReference type="GO" id="GO:0004674">
    <property type="term" value="F:protein serine/threonine kinase activity"/>
    <property type="evidence" value="ECO:0007669"/>
    <property type="project" value="UniProtKB-KW"/>
</dbReference>
<dbReference type="Pfam" id="PF00069">
    <property type="entry name" value="Pkinase"/>
    <property type="match status" value="1"/>
</dbReference>
<keyword evidence="8" id="KW-0723">Serine/threonine-protein kinase</keyword>
<evidence type="ECO:0000259" key="7">
    <source>
        <dbReference type="PROSITE" id="PS50011"/>
    </source>
</evidence>
<dbReference type="EC" id="2.7.11.1" evidence="1"/>
<dbReference type="InterPro" id="IPR011009">
    <property type="entry name" value="Kinase-like_dom_sf"/>
</dbReference>
<dbReference type="PROSITE" id="PS50011">
    <property type="entry name" value="PROTEIN_KINASE_DOM"/>
    <property type="match status" value="1"/>
</dbReference>
<feature type="compositionally biased region" description="Gly residues" evidence="6">
    <location>
        <begin position="407"/>
        <end position="433"/>
    </location>
</feature>
<dbReference type="EMBL" id="FNVU01000005">
    <property type="protein sequence ID" value="SEG48878.1"/>
    <property type="molecule type" value="Genomic_DNA"/>
</dbReference>
<dbReference type="Gene3D" id="2.80.10.50">
    <property type="match status" value="1"/>
</dbReference>
<feature type="region of interest" description="Disordered" evidence="6">
    <location>
        <begin position="327"/>
        <end position="439"/>
    </location>
</feature>
<dbReference type="Gene3D" id="1.10.510.10">
    <property type="entry name" value="Transferase(Phosphotransferase) domain 1"/>
    <property type="match status" value="1"/>
</dbReference>
<dbReference type="CDD" id="cd23415">
    <property type="entry name" value="beta-trefoil_Ricin_AH"/>
    <property type="match status" value="1"/>
</dbReference>
<dbReference type="Pfam" id="PF00652">
    <property type="entry name" value="Ricin_B_lectin"/>
    <property type="match status" value="1"/>
</dbReference>
<dbReference type="PROSITE" id="PS00108">
    <property type="entry name" value="PROTEIN_KINASE_ST"/>
    <property type="match status" value="1"/>
</dbReference>
<proteinExistence type="predicted"/>
<dbReference type="Gene3D" id="3.30.200.20">
    <property type="entry name" value="Phosphorylase Kinase, domain 1"/>
    <property type="match status" value="1"/>
</dbReference>
<gene>
    <name evidence="8" type="ORF">SAMN05216223_105456</name>
</gene>
<organism evidence="8 9">
    <name type="scientific">Actinacidiphila yanglinensis</name>
    <dbReference type="NCBI Taxonomy" id="310779"/>
    <lineage>
        <taxon>Bacteria</taxon>
        <taxon>Bacillati</taxon>
        <taxon>Actinomycetota</taxon>
        <taxon>Actinomycetes</taxon>
        <taxon>Kitasatosporales</taxon>
        <taxon>Streptomycetaceae</taxon>
        <taxon>Actinacidiphila</taxon>
    </lineage>
</organism>
<sequence length="567" mass="58198">MGRVYLGLADGRFAAVKRVHPHLTEDEGFLRRFGHELDHLARLPAGVSAELLDSDRNARPPWLATAYVPGITLDAALQVNGGPLPVPDVWLLLRDAAAGLAAVNGTGIVHRDLKPSNVMLRPDGLTLIDFGVAMALEQSRLTQSGMVIGTPAYMSPEQASSRRNLTGATDVFALGCLLGYAATGQPPYGDGGGVQMLYRIIHEQPDLEPLRAVDRELAAVVADCLAYDPQDRPTAAELVRRATPHVAADVPPWPPRVREPLAMRTESARRMPEPRSEDAPADISRAPLPAAGPERHRWRLPRVLVIPLVVVATGGAAVLVPYVLTPKTHTPSSAASGGTRTPAGATTRSSHPSATPSSAKPSTTAHSSPPHGAGKQGSRSTAGAGTATSGASGSSGSADGGSSTNAGGSGGSKGSGAGGSSSGGSSGGTGSSGSGSAISASGTHRLLSALDGNCLASNVNHSTSAYLASCSSNSIFQWTYFSISDGTFELRNGSTGNCLAGSGDNFTYMTTCGSTDADRWKFGSPKSARSTLENTSAGQCLQNSTAVGGYAVTRACTASSDMMWSND</sequence>
<feature type="domain" description="Protein kinase" evidence="7">
    <location>
        <begin position="1"/>
        <end position="246"/>
    </location>
</feature>
<dbReference type="InterPro" id="IPR035992">
    <property type="entry name" value="Ricin_B-like_lectins"/>
</dbReference>
<evidence type="ECO:0000256" key="1">
    <source>
        <dbReference type="ARBA" id="ARBA00012513"/>
    </source>
</evidence>
<name>A0A1H6AJJ4_9ACTN</name>
<keyword evidence="3" id="KW-0547">Nucleotide-binding</keyword>
<keyword evidence="9" id="KW-1185">Reference proteome</keyword>
<dbReference type="PANTHER" id="PTHR43671">
    <property type="entry name" value="SERINE/THREONINE-PROTEIN KINASE NEK"/>
    <property type="match status" value="1"/>
</dbReference>
<evidence type="ECO:0000256" key="6">
    <source>
        <dbReference type="SAM" id="MobiDB-lite"/>
    </source>
</evidence>
<evidence type="ECO:0000256" key="3">
    <source>
        <dbReference type="ARBA" id="ARBA00022741"/>
    </source>
</evidence>
<evidence type="ECO:0000256" key="4">
    <source>
        <dbReference type="ARBA" id="ARBA00022777"/>
    </source>
</evidence>
<dbReference type="SUPFAM" id="SSF56112">
    <property type="entry name" value="Protein kinase-like (PK-like)"/>
    <property type="match status" value="1"/>
</dbReference>
<dbReference type="PROSITE" id="PS50231">
    <property type="entry name" value="RICIN_B_LECTIN"/>
    <property type="match status" value="1"/>
</dbReference>
<feature type="compositionally biased region" description="Basic and acidic residues" evidence="6">
    <location>
        <begin position="256"/>
        <end position="278"/>
    </location>
</feature>